<dbReference type="InterPro" id="IPR018060">
    <property type="entry name" value="HTH_AraC"/>
</dbReference>
<keyword evidence="2 5" id="KW-0238">DNA-binding</keyword>
<evidence type="ECO:0000313" key="5">
    <source>
        <dbReference type="EMBL" id="SKA73664.1"/>
    </source>
</evidence>
<keyword evidence="3" id="KW-0804">Transcription</keyword>
<dbReference type="SUPFAM" id="SSF46689">
    <property type="entry name" value="Homeodomain-like"/>
    <property type="match status" value="2"/>
</dbReference>
<dbReference type="RefSeq" id="WP_078783210.1">
    <property type="nucleotide sequence ID" value="NZ_CAKVSO010000006.1"/>
</dbReference>
<evidence type="ECO:0000256" key="1">
    <source>
        <dbReference type="ARBA" id="ARBA00023015"/>
    </source>
</evidence>
<evidence type="ECO:0000259" key="4">
    <source>
        <dbReference type="PROSITE" id="PS01124"/>
    </source>
</evidence>
<gene>
    <name evidence="5" type="ORF">SAMN02745178_00191</name>
</gene>
<reference evidence="5 6" key="1">
    <citation type="submission" date="2017-02" db="EMBL/GenBank/DDBJ databases">
        <authorList>
            <person name="Peterson S.W."/>
        </authorList>
    </citation>
    <scope>NUCLEOTIDE SEQUENCE [LARGE SCALE GENOMIC DNA]</scope>
    <source>
        <strain evidence="5 6">ATCC 27749</strain>
    </source>
</reference>
<dbReference type="PROSITE" id="PS01124">
    <property type="entry name" value="HTH_ARAC_FAMILY_2"/>
    <property type="match status" value="1"/>
</dbReference>
<dbReference type="PANTHER" id="PTHR46796">
    <property type="entry name" value="HTH-TYPE TRANSCRIPTIONAL ACTIVATOR RHAS-RELATED"/>
    <property type="match status" value="1"/>
</dbReference>
<dbReference type="PANTHER" id="PTHR46796:SF14">
    <property type="entry name" value="TRANSCRIPTIONAL REGULATORY PROTEIN"/>
    <property type="match status" value="1"/>
</dbReference>
<evidence type="ECO:0000256" key="2">
    <source>
        <dbReference type="ARBA" id="ARBA00023125"/>
    </source>
</evidence>
<protein>
    <submittedName>
        <fullName evidence="5">AraC-type DNA-binding protein</fullName>
    </submittedName>
</protein>
<evidence type="ECO:0000313" key="6">
    <source>
        <dbReference type="Proteomes" id="UP000190286"/>
    </source>
</evidence>
<keyword evidence="6" id="KW-1185">Reference proteome</keyword>
<dbReference type="GO" id="GO:0003700">
    <property type="term" value="F:DNA-binding transcription factor activity"/>
    <property type="evidence" value="ECO:0007669"/>
    <property type="project" value="InterPro"/>
</dbReference>
<proteinExistence type="predicted"/>
<dbReference type="InterPro" id="IPR009057">
    <property type="entry name" value="Homeodomain-like_sf"/>
</dbReference>
<dbReference type="GO" id="GO:0043565">
    <property type="term" value="F:sequence-specific DNA binding"/>
    <property type="evidence" value="ECO:0007669"/>
    <property type="project" value="InterPro"/>
</dbReference>
<dbReference type="InterPro" id="IPR050204">
    <property type="entry name" value="AraC_XylS_family_regulators"/>
</dbReference>
<sequence>MIFDPEIYCTAAETAELDGTAPLALAGDGLWVGVLSRGACLLDGVDRPGQSGDILLGPAPLVLTPQSDCHLLAVRLTGHCTDAYLLQLGAARWADGAACPGAAELIAQLCGAQTAPMAYALLCAAAKADETARPLPPLVAEAVAAIRQNYMALYGVEELSEQLGVTKSHLVRVFKQEMGVPPGKYMTNVRIEAVKTLLLTDEYNLDMIAGLTGFSGANYLCRVFKREVGLSPAAWRTAAAPLPAVPKLPPRSQEMYV</sequence>
<dbReference type="Gene3D" id="1.10.10.60">
    <property type="entry name" value="Homeodomain-like"/>
    <property type="match status" value="2"/>
</dbReference>
<name>A0A1T4W8M8_9FIRM</name>
<accession>A0A1T4W8M8</accession>
<dbReference type="AlphaFoldDB" id="A0A1T4W8M8"/>
<dbReference type="EMBL" id="FUYF01000001">
    <property type="protein sequence ID" value="SKA73664.1"/>
    <property type="molecule type" value="Genomic_DNA"/>
</dbReference>
<feature type="domain" description="HTH araC/xylS-type" evidence="4">
    <location>
        <begin position="140"/>
        <end position="238"/>
    </location>
</feature>
<evidence type="ECO:0000256" key="3">
    <source>
        <dbReference type="ARBA" id="ARBA00023163"/>
    </source>
</evidence>
<dbReference type="Proteomes" id="UP000190286">
    <property type="component" value="Unassembled WGS sequence"/>
</dbReference>
<dbReference type="STRING" id="745368.SAMN02745178_00191"/>
<keyword evidence="1" id="KW-0805">Transcription regulation</keyword>
<organism evidence="5 6">
    <name type="scientific">Gemmiger formicilis</name>
    <dbReference type="NCBI Taxonomy" id="745368"/>
    <lineage>
        <taxon>Bacteria</taxon>
        <taxon>Bacillati</taxon>
        <taxon>Bacillota</taxon>
        <taxon>Clostridia</taxon>
        <taxon>Eubacteriales</taxon>
        <taxon>Gemmiger</taxon>
    </lineage>
</organism>
<dbReference type="SMART" id="SM00342">
    <property type="entry name" value="HTH_ARAC"/>
    <property type="match status" value="1"/>
</dbReference>
<dbReference type="OrthoDB" id="9813413at2"/>
<dbReference type="Pfam" id="PF12833">
    <property type="entry name" value="HTH_18"/>
    <property type="match status" value="1"/>
</dbReference>